<feature type="transmembrane region" description="Helical" evidence="1">
    <location>
        <begin position="170"/>
        <end position="195"/>
    </location>
</feature>
<evidence type="ECO:0000256" key="1">
    <source>
        <dbReference type="SAM" id="Phobius"/>
    </source>
</evidence>
<evidence type="ECO:0000313" key="2">
    <source>
        <dbReference type="EMBL" id="KAL1500019.1"/>
    </source>
</evidence>
<keyword evidence="1" id="KW-0472">Membrane</keyword>
<feature type="transmembrane region" description="Helical" evidence="1">
    <location>
        <begin position="236"/>
        <end position="258"/>
    </location>
</feature>
<keyword evidence="1" id="KW-0812">Transmembrane</keyword>
<dbReference type="AlphaFoldDB" id="A0AB34IIL9"/>
<protein>
    <submittedName>
        <fullName evidence="2">Uncharacterized protein</fullName>
    </submittedName>
</protein>
<feature type="transmembrane region" description="Helical" evidence="1">
    <location>
        <begin position="48"/>
        <end position="69"/>
    </location>
</feature>
<organism evidence="2 3">
    <name type="scientific">Prymnesium parvum</name>
    <name type="common">Toxic golden alga</name>
    <dbReference type="NCBI Taxonomy" id="97485"/>
    <lineage>
        <taxon>Eukaryota</taxon>
        <taxon>Haptista</taxon>
        <taxon>Haptophyta</taxon>
        <taxon>Prymnesiophyceae</taxon>
        <taxon>Prymnesiales</taxon>
        <taxon>Prymnesiaceae</taxon>
        <taxon>Prymnesium</taxon>
    </lineage>
</organism>
<dbReference type="EMBL" id="JBGBPQ010000024">
    <property type="protein sequence ID" value="KAL1500019.1"/>
    <property type="molecule type" value="Genomic_DNA"/>
</dbReference>
<keyword evidence="3" id="KW-1185">Reference proteome</keyword>
<sequence length="276" mass="29611">MGDGEGCKRVCSSSNRQVDGGVLFFLRVKWKRTMETLEAEPATGARDWAALATVAGLGAVELLLVYLVLTRVYEFGHALAPAARAAVEAASDEQRARCAPLLKSAERTALTRYIGFSMLAGASALPSLAVAVLAHRHVQCTYTEAGRQYAVIAGLGMRKATSDMYARHPWFVLASAWLIKALVASIVYVVLYVVVGRLVGYGDPLSDEERALAAEAGEALKQECRPLQEHSNRRAVQAYFGVQAAALAAFVVTAALVLRRRDAARQGQLSLTSSTA</sequence>
<proteinExistence type="predicted"/>
<reference evidence="2 3" key="1">
    <citation type="journal article" date="2024" name="Science">
        <title>Giant polyketide synthase enzymes in the biosynthesis of giant marine polyether toxins.</title>
        <authorList>
            <person name="Fallon T.R."/>
            <person name="Shende V.V."/>
            <person name="Wierzbicki I.H."/>
            <person name="Pendleton A.L."/>
            <person name="Watervoot N.F."/>
            <person name="Auber R.P."/>
            <person name="Gonzalez D.J."/>
            <person name="Wisecaver J.H."/>
            <person name="Moore B.S."/>
        </authorList>
    </citation>
    <scope>NUCLEOTIDE SEQUENCE [LARGE SCALE GENOMIC DNA]</scope>
    <source>
        <strain evidence="2 3">12B1</strain>
    </source>
</reference>
<comment type="caution">
    <text evidence="2">The sequence shown here is derived from an EMBL/GenBank/DDBJ whole genome shotgun (WGS) entry which is preliminary data.</text>
</comment>
<keyword evidence="1" id="KW-1133">Transmembrane helix</keyword>
<accession>A0AB34IIL9</accession>
<gene>
    <name evidence="2" type="ORF">AB1Y20_012696</name>
</gene>
<dbReference type="Proteomes" id="UP001515480">
    <property type="component" value="Unassembled WGS sequence"/>
</dbReference>
<evidence type="ECO:0000313" key="3">
    <source>
        <dbReference type="Proteomes" id="UP001515480"/>
    </source>
</evidence>
<name>A0AB34IIL9_PRYPA</name>